<comment type="caution">
    <text evidence="3">The sequence shown here is derived from an EMBL/GenBank/DDBJ whole genome shotgun (WGS) entry which is preliminary data.</text>
</comment>
<feature type="region of interest" description="Disordered" evidence="1">
    <location>
        <begin position="1"/>
        <end position="38"/>
    </location>
</feature>
<reference evidence="3 4" key="1">
    <citation type="submission" date="2017-08" db="EMBL/GenBank/DDBJ databases">
        <title>Acidophilic green algal genome provides insights into adaptation to an acidic environment.</title>
        <authorList>
            <person name="Hirooka S."/>
            <person name="Hirose Y."/>
            <person name="Kanesaki Y."/>
            <person name="Higuchi S."/>
            <person name="Fujiwara T."/>
            <person name="Onuma R."/>
            <person name="Era A."/>
            <person name="Ohbayashi R."/>
            <person name="Uzuka A."/>
            <person name="Nozaki H."/>
            <person name="Yoshikawa H."/>
            <person name="Miyagishima S.Y."/>
        </authorList>
    </citation>
    <scope>NUCLEOTIDE SEQUENCE [LARGE SCALE GENOMIC DNA]</scope>
    <source>
        <strain evidence="3 4">NIES-2499</strain>
    </source>
</reference>
<proteinExistence type="predicted"/>
<dbReference type="CDD" id="cd14361">
    <property type="entry name" value="UBA_HYPK"/>
    <property type="match status" value="1"/>
</dbReference>
<name>A0A250X798_9CHLO</name>
<dbReference type="AlphaFoldDB" id="A0A250X798"/>
<dbReference type="PANTHER" id="PTHR31184">
    <property type="entry name" value="HUNTINGTIN-INTERACTING PROTEIN K FAMILY MEMBER"/>
    <property type="match status" value="1"/>
</dbReference>
<dbReference type="InterPro" id="IPR052617">
    <property type="entry name" value="Huntingtin-int_K"/>
</dbReference>
<evidence type="ECO:0000256" key="1">
    <source>
        <dbReference type="SAM" id="MobiDB-lite"/>
    </source>
</evidence>
<gene>
    <name evidence="3" type="ORF">CEUSTIGMA_g6226.t1</name>
</gene>
<keyword evidence="4" id="KW-1185">Reference proteome</keyword>
<evidence type="ECO:0000313" key="3">
    <source>
        <dbReference type="EMBL" id="GAX78789.1"/>
    </source>
</evidence>
<dbReference type="GO" id="GO:0050821">
    <property type="term" value="P:protein stabilization"/>
    <property type="evidence" value="ECO:0007669"/>
    <property type="project" value="TreeGrafter"/>
</dbReference>
<dbReference type="Proteomes" id="UP000232323">
    <property type="component" value="Unassembled WGS sequence"/>
</dbReference>
<feature type="domain" description="Nascent polypeptide-associated complex subunit alpha-like UBA" evidence="2">
    <location>
        <begin position="75"/>
        <end position="115"/>
    </location>
</feature>
<dbReference type="OrthoDB" id="285219at2759"/>
<dbReference type="Pfam" id="PF19026">
    <property type="entry name" value="UBA_HYPK"/>
    <property type="match status" value="1"/>
</dbReference>
<feature type="compositionally biased region" description="Basic and acidic residues" evidence="1">
    <location>
        <begin position="13"/>
        <end position="30"/>
    </location>
</feature>
<feature type="compositionally biased region" description="Acidic residues" evidence="1">
    <location>
        <begin position="1"/>
        <end position="12"/>
    </location>
</feature>
<accession>A0A250X798</accession>
<evidence type="ECO:0000313" key="4">
    <source>
        <dbReference type="Proteomes" id="UP000232323"/>
    </source>
</evidence>
<organism evidence="3 4">
    <name type="scientific">Chlamydomonas eustigma</name>
    <dbReference type="NCBI Taxonomy" id="1157962"/>
    <lineage>
        <taxon>Eukaryota</taxon>
        <taxon>Viridiplantae</taxon>
        <taxon>Chlorophyta</taxon>
        <taxon>core chlorophytes</taxon>
        <taxon>Chlorophyceae</taxon>
        <taxon>CS clade</taxon>
        <taxon>Chlamydomonadales</taxon>
        <taxon>Chlamydomonadaceae</taxon>
        <taxon>Chlamydomonas</taxon>
    </lineage>
</organism>
<evidence type="ECO:0000259" key="2">
    <source>
        <dbReference type="Pfam" id="PF19026"/>
    </source>
</evidence>
<dbReference type="InterPro" id="IPR038922">
    <property type="entry name" value="HYPK_UBA"/>
</dbReference>
<sequence>MALEEGDDVEVPEESKDAKDKQRAEQHKAMDSMTDLVPEKQLDEAKVQKAMTDLATSQRASKEAMQLREKELAAVKINKEEVDIITSEFEMDKKSAERRLREHGGNLHAALASLL</sequence>
<dbReference type="EMBL" id="BEGY01000035">
    <property type="protein sequence ID" value="GAX78789.1"/>
    <property type="molecule type" value="Genomic_DNA"/>
</dbReference>
<dbReference type="STRING" id="1157962.A0A250X798"/>
<protein>
    <recommendedName>
        <fullName evidence="2">Nascent polypeptide-associated complex subunit alpha-like UBA domain-containing protein</fullName>
    </recommendedName>
</protein>
<dbReference type="PANTHER" id="PTHR31184:SF2">
    <property type="entry name" value="HUNTINGTIN-INTERACTING PROTEIN K"/>
    <property type="match status" value="1"/>
</dbReference>
<dbReference type="InterPro" id="IPR044034">
    <property type="entry name" value="NAC-like_UBA"/>
</dbReference>